<dbReference type="PANTHER" id="PTHR10658:SF11">
    <property type="entry name" value="VIBRATOR, ISOFORM B"/>
    <property type="match status" value="1"/>
</dbReference>
<gene>
    <name evidence="3" type="ORF">CIPAW_09G094500</name>
</gene>
<dbReference type="Pfam" id="PF02121">
    <property type="entry name" value="IP_trans"/>
    <property type="match status" value="1"/>
</dbReference>
<comment type="caution">
    <text evidence="3">The sequence shown here is derived from an EMBL/GenBank/DDBJ whole genome shotgun (WGS) entry which is preliminary data.</text>
</comment>
<dbReference type="EMBL" id="CM031817">
    <property type="protein sequence ID" value="KAG6641725.1"/>
    <property type="molecule type" value="Genomic_DNA"/>
</dbReference>
<dbReference type="AlphaFoldDB" id="A0A8T1PKK9"/>
<feature type="region of interest" description="Disordered" evidence="1">
    <location>
        <begin position="40"/>
        <end position="83"/>
    </location>
</feature>
<reference evidence="3" key="1">
    <citation type="submission" date="2020-12" db="EMBL/GenBank/DDBJ databases">
        <title>WGS assembly of Carya illinoinensis cv. Pawnee.</title>
        <authorList>
            <person name="Platts A."/>
            <person name="Shu S."/>
            <person name="Wright S."/>
            <person name="Barry K."/>
            <person name="Edger P."/>
            <person name="Pires J.C."/>
            <person name="Schmutz J."/>
        </authorList>
    </citation>
    <scope>NUCLEOTIDE SEQUENCE</scope>
    <source>
        <tissue evidence="3">Leaf</tissue>
    </source>
</reference>
<evidence type="ECO:0000313" key="3">
    <source>
        <dbReference type="EMBL" id="KAG6641727.1"/>
    </source>
</evidence>
<evidence type="ECO:0000259" key="2">
    <source>
        <dbReference type="Pfam" id="PF02121"/>
    </source>
</evidence>
<dbReference type="InterPro" id="IPR055261">
    <property type="entry name" value="PI_transfer_N"/>
</dbReference>
<keyword evidence="4" id="KW-1185">Reference proteome</keyword>
<dbReference type="EMBL" id="CM031817">
    <property type="protein sequence ID" value="KAG6641727.1"/>
    <property type="molecule type" value="Genomic_DNA"/>
</dbReference>
<feature type="domain" description="Phosphatidylinositol transfer protein N-terminal" evidence="2">
    <location>
        <begin position="1"/>
        <end position="45"/>
    </location>
</feature>
<accession>A0A8T1PKK9</accession>
<dbReference type="GO" id="GO:0005548">
    <property type="term" value="F:phospholipid transporter activity"/>
    <property type="evidence" value="ECO:0007669"/>
    <property type="project" value="InterPro"/>
</dbReference>
<feature type="compositionally biased region" description="Acidic residues" evidence="1">
    <location>
        <begin position="52"/>
        <end position="83"/>
    </location>
</feature>
<evidence type="ECO:0000313" key="4">
    <source>
        <dbReference type="Proteomes" id="UP000811609"/>
    </source>
</evidence>
<dbReference type="InterPro" id="IPR001666">
    <property type="entry name" value="PI_transfer"/>
</dbReference>
<sequence length="83" mass="9981">MYMVMKMQQKNTTSTEGIEVLESRTFEDNVYGMGQYTSKVYHLQRTNQNKNEEEEKDEEEENAEDEEDQEEDEEEEENNEDND</sequence>
<proteinExistence type="predicted"/>
<dbReference type="EMBL" id="CM031817">
    <property type="protein sequence ID" value="KAG6641726.1"/>
    <property type="molecule type" value="Genomic_DNA"/>
</dbReference>
<dbReference type="PANTHER" id="PTHR10658">
    <property type="entry name" value="PHOSPHATIDYLINOSITOL TRANSFER PROTEIN"/>
    <property type="match status" value="1"/>
</dbReference>
<evidence type="ECO:0000256" key="1">
    <source>
        <dbReference type="SAM" id="MobiDB-lite"/>
    </source>
</evidence>
<dbReference type="Proteomes" id="UP000811609">
    <property type="component" value="Chromosome 9"/>
</dbReference>
<protein>
    <recommendedName>
        <fullName evidence="2">Phosphatidylinositol transfer protein N-terminal domain-containing protein</fullName>
    </recommendedName>
</protein>
<name>A0A8T1PKK9_CARIL</name>
<organism evidence="3 4">
    <name type="scientific">Carya illinoinensis</name>
    <name type="common">Pecan</name>
    <dbReference type="NCBI Taxonomy" id="32201"/>
    <lineage>
        <taxon>Eukaryota</taxon>
        <taxon>Viridiplantae</taxon>
        <taxon>Streptophyta</taxon>
        <taxon>Embryophyta</taxon>
        <taxon>Tracheophyta</taxon>
        <taxon>Spermatophyta</taxon>
        <taxon>Magnoliopsida</taxon>
        <taxon>eudicotyledons</taxon>
        <taxon>Gunneridae</taxon>
        <taxon>Pentapetalae</taxon>
        <taxon>rosids</taxon>
        <taxon>fabids</taxon>
        <taxon>Fagales</taxon>
        <taxon>Juglandaceae</taxon>
        <taxon>Carya</taxon>
    </lineage>
</organism>